<feature type="transmembrane region" description="Helical" evidence="9">
    <location>
        <begin position="1797"/>
        <end position="1817"/>
    </location>
</feature>
<comment type="similarity">
    <text evidence="2">Belongs to the ABC transporter superfamily. ABCG family. PDR (TC 3.A.1.205) subfamily.</text>
</comment>
<dbReference type="EMBL" id="JNBS01002636">
    <property type="protein sequence ID" value="OQR89889.1"/>
    <property type="molecule type" value="Genomic_DNA"/>
</dbReference>
<evidence type="ECO:0000256" key="8">
    <source>
        <dbReference type="ARBA" id="ARBA00023136"/>
    </source>
</evidence>
<feature type="transmembrane region" description="Helical" evidence="9">
    <location>
        <begin position="659"/>
        <end position="682"/>
    </location>
</feature>
<feature type="domain" description="ABC transporter" evidence="10">
    <location>
        <begin position="2078"/>
        <end position="2317"/>
    </location>
</feature>
<feature type="transmembrane region" description="Helical" evidence="9">
    <location>
        <begin position="2653"/>
        <end position="2674"/>
    </location>
</feature>
<dbReference type="FunFam" id="3.40.50.300:FF:000289">
    <property type="entry name" value="ABC transporter G family member 31"/>
    <property type="match status" value="2"/>
</dbReference>
<evidence type="ECO:0000256" key="7">
    <source>
        <dbReference type="ARBA" id="ARBA00022989"/>
    </source>
</evidence>
<feature type="domain" description="ABC transporter" evidence="10">
    <location>
        <begin position="1411"/>
        <end position="1679"/>
    </location>
</feature>
<gene>
    <name evidence="11" type="ORF">THRCLA_09527</name>
</gene>
<feature type="transmembrane region" description="Helical" evidence="9">
    <location>
        <begin position="1181"/>
        <end position="1201"/>
    </location>
</feature>
<feature type="transmembrane region" description="Helical" evidence="9">
    <location>
        <begin position="2414"/>
        <end position="2433"/>
    </location>
</feature>
<evidence type="ECO:0000256" key="1">
    <source>
        <dbReference type="ARBA" id="ARBA00004141"/>
    </source>
</evidence>
<evidence type="ECO:0000313" key="11">
    <source>
        <dbReference type="EMBL" id="OQR89889.1"/>
    </source>
</evidence>
<dbReference type="GO" id="GO:0140359">
    <property type="term" value="F:ABC-type transporter activity"/>
    <property type="evidence" value="ECO:0007669"/>
    <property type="project" value="InterPro"/>
</dbReference>
<dbReference type="Pfam" id="PF01061">
    <property type="entry name" value="ABC2_membrane"/>
    <property type="match status" value="4"/>
</dbReference>
<dbReference type="Pfam" id="PF19055">
    <property type="entry name" value="ABC2_membrane_7"/>
    <property type="match status" value="3"/>
</dbReference>
<keyword evidence="8 9" id="KW-0472">Membrane</keyword>
<comment type="caution">
    <text evidence="11">The sequence shown here is derived from an EMBL/GenBank/DDBJ whole genome shotgun (WGS) entry which is preliminary data.</text>
</comment>
<dbReference type="GO" id="GO:0005524">
    <property type="term" value="F:ATP binding"/>
    <property type="evidence" value="ECO:0007669"/>
    <property type="project" value="UniProtKB-KW"/>
</dbReference>
<feature type="transmembrane region" description="Helical" evidence="9">
    <location>
        <begin position="1140"/>
        <end position="1169"/>
    </location>
</feature>
<dbReference type="FunFam" id="3.40.50.300:FF:000528">
    <property type="entry name" value="ABC transporter G family member 31"/>
    <property type="match status" value="2"/>
</dbReference>
<feature type="transmembrane region" description="Helical" evidence="9">
    <location>
        <begin position="430"/>
        <end position="449"/>
    </location>
</feature>
<feature type="transmembrane region" description="Helical" evidence="9">
    <location>
        <begin position="537"/>
        <end position="558"/>
    </location>
</feature>
<feature type="transmembrane region" description="Helical" evidence="9">
    <location>
        <begin position="1208"/>
        <end position="1226"/>
    </location>
</feature>
<proteinExistence type="inferred from homology"/>
<dbReference type="PANTHER" id="PTHR19241">
    <property type="entry name" value="ATP-BINDING CASSETTE TRANSPORTER"/>
    <property type="match status" value="1"/>
</dbReference>
<feature type="transmembrane region" description="Helical" evidence="9">
    <location>
        <begin position="1097"/>
        <end position="1119"/>
    </location>
</feature>
<reference evidence="11 12" key="1">
    <citation type="journal article" date="2014" name="Genome Biol. Evol.">
        <title>The secreted proteins of Achlya hypogyna and Thraustotheca clavata identify the ancestral oomycete secretome and reveal gene acquisitions by horizontal gene transfer.</title>
        <authorList>
            <person name="Misner I."/>
            <person name="Blouin N."/>
            <person name="Leonard G."/>
            <person name="Richards T.A."/>
            <person name="Lane C.E."/>
        </authorList>
    </citation>
    <scope>NUCLEOTIDE SEQUENCE [LARGE SCALE GENOMIC DNA]</scope>
    <source>
        <strain evidence="11 12">ATCC 34112</strain>
    </source>
</reference>
<feature type="transmembrane region" description="Helical" evidence="9">
    <location>
        <begin position="1913"/>
        <end position="1931"/>
    </location>
</feature>
<dbReference type="SMART" id="SM00382">
    <property type="entry name" value="AAA"/>
    <property type="match status" value="4"/>
</dbReference>
<feature type="transmembrane region" description="Helical" evidence="9">
    <location>
        <begin position="1999"/>
        <end position="2022"/>
    </location>
</feature>
<feature type="transmembrane region" description="Helical" evidence="9">
    <location>
        <begin position="570"/>
        <end position="591"/>
    </location>
</feature>
<keyword evidence="5" id="KW-0547">Nucleotide-binding</keyword>
<dbReference type="GO" id="GO:0016887">
    <property type="term" value="F:ATP hydrolysis activity"/>
    <property type="evidence" value="ECO:0007669"/>
    <property type="project" value="InterPro"/>
</dbReference>
<dbReference type="OrthoDB" id="152732at2759"/>
<dbReference type="SUPFAM" id="SSF52540">
    <property type="entry name" value="P-loop containing nucleoside triphosphate hydrolases"/>
    <property type="match status" value="4"/>
</dbReference>
<feature type="transmembrane region" description="Helical" evidence="9">
    <location>
        <begin position="1770"/>
        <end position="1791"/>
    </location>
</feature>
<feature type="transmembrane region" description="Helical" evidence="9">
    <location>
        <begin position="2522"/>
        <end position="2539"/>
    </location>
</feature>
<evidence type="ECO:0000256" key="4">
    <source>
        <dbReference type="ARBA" id="ARBA00022692"/>
    </source>
</evidence>
<dbReference type="PROSITE" id="PS50893">
    <property type="entry name" value="ABC_TRANSPORTER_2"/>
    <property type="match status" value="4"/>
</dbReference>
<evidence type="ECO:0000256" key="9">
    <source>
        <dbReference type="SAM" id="Phobius"/>
    </source>
</evidence>
<dbReference type="Pfam" id="PF00005">
    <property type="entry name" value="ABC_tran"/>
    <property type="match status" value="4"/>
</dbReference>
<feature type="domain" description="ABC transporter" evidence="10">
    <location>
        <begin position="67"/>
        <end position="339"/>
    </location>
</feature>
<dbReference type="InterPro" id="IPR003439">
    <property type="entry name" value="ABC_transporter-like_ATP-bd"/>
</dbReference>
<keyword evidence="6 11" id="KW-0067">ATP-binding</keyword>
<comment type="subcellular location">
    <subcellularLocation>
        <location evidence="1">Membrane</location>
        <topology evidence="1">Multi-pass membrane protein</topology>
    </subcellularLocation>
</comment>
<keyword evidence="4 9" id="KW-0812">Transmembrane</keyword>
<feature type="transmembrane region" description="Helical" evidence="9">
    <location>
        <begin position="1065"/>
        <end position="1085"/>
    </location>
</feature>
<keyword evidence="12" id="KW-1185">Reference proteome</keyword>
<dbReference type="InterPro" id="IPR043926">
    <property type="entry name" value="ABCG_dom"/>
</dbReference>
<organism evidence="11 12">
    <name type="scientific">Thraustotheca clavata</name>
    <dbReference type="NCBI Taxonomy" id="74557"/>
    <lineage>
        <taxon>Eukaryota</taxon>
        <taxon>Sar</taxon>
        <taxon>Stramenopiles</taxon>
        <taxon>Oomycota</taxon>
        <taxon>Saprolegniomycetes</taxon>
        <taxon>Saprolegniales</taxon>
        <taxon>Achlyaceae</taxon>
        <taxon>Thraustotheca</taxon>
    </lineage>
</organism>
<protein>
    <submittedName>
        <fullName evidence="11">ATP-binding Cassette (ABC) Superfamily</fullName>
    </submittedName>
</protein>
<evidence type="ECO:0000313" key="12">
    <source>
        <dbReference type="Proteomes" id="UP000243217"/>
    </source>
</evidence>
<keyword evidence="7 9" id="KW-1133">Transmembrane helix</keyword>
<feature type="domain" description="ABC transporter" evidence="10">
    <location>
        <begin position="737"/>
        <end position="975"/>
    </location>
</feature>
<keyword evidence="3" id="KW-0813">Transport</keyword>
<dbReference type="Gene3D" id="3.40.50.300">
    <property type="entry name" value="P-loop containing nucleotide triphosphate hydrolases"/>
    <property type="match status" value="4"/>
</dbReference>
<dbReference type="InterPro" id="IPR013525">
    <property type="entry name" value="ABC2_TM"/>
</dbReference>
<dbReference type="InterPro" id="IPR027417">
    <property type="entry name" value="P-loop_NTPase"/>
</dbReference>
<feature type="transmembrane region" description="Helical" evidence="9">
    <location>
        <begin position="1877"/>
        <end position="1901"/>
    </location>
</feature>
<dbReference type="InterPro" id="IPR034003">
    <property type="entry name" value="ABCG_PDR_2"/>
</dbReference>
<evidence type="ECO:0000256" key="5">
    <source>
        <dbReference type="ARBA" id="ARBA00022741"/>
    </source>
</evidence>
<feature type="transmembrane region" description="Helical" evidence="9">
    <location>
        <begin position="598"/>
        <end position="615"/>
    </location>
</feature>
<feature type="transmembrane region" description="Helical" evidence="9">
    <location>
        <begin position="2551"/>
        <end position="2569"/>
    </location>
</feature>
<evidence type="ECO:0000256" key="2">
    <source>
        <dbReference type="ARBA" id="ARBA00006012"/>
    </source>
</evidence>
<name>A0A1V9YVQ3_9STRA</name>
<sequence>MASTSSDSEWLNRPLPEIELKACSVIQTALGESLPEMEIRFEDLAITASVVVNEKKAQELPTLWNTLKGDLVGKLTHSNHVIQKEIIKPFSGAFRPGTMTLILGQPSSGKSSLMKVLAGRFPESSTARVEGNVTYNGKTRQDMQKVLPQVVSYMGQRDIHYPILTVGETMAFAHECSGAKTIPETISTLFDKGSPEDNAYAKKVVKELSDLSPALTLKMLGLSHVSNTIVGDQLLRGVSGGERKRVTTGEMKFGMKLIDLMDEISTGLDSAATFDIVSASKRLAKVFRKTIVVSLLQPPPEVLDLFDDVLVLNDGYVLYHGPRTEVLEYFASLGYVCPEGRDVADFLLDLGTPQQSIYLSSELIDAPRTPNEFALCFQNSEIYAASVKYVHGPLDRNHLELDVPQFRQSFWDSTRTVMKRQLLLSIRNTAFIQGRMSMVIIMGILYGLIFYKMDTTLAQVVMGMIFSAMMFIAISQASQVPTFFAQREIFYKQRGANFFRTSSYVLSSSLAQLPFSIVESVVFGSLVYWMTGFVADASAFIIFLCALILANLAFAAWFNFISACLPNLLIAQPFTFVTILFYVLFAGFMMAKDSIPDYLIWIFWINPLMWCFRALSVNQYANAEFQKCEYGGVDYCKRTGMNMGTYQLSLYGFTADRAWIAYGFIYMAAAYVFFMLLTYYFFEYKRYESPEGTNVSLEEASDLGLDASSYAAIKTPNTNTDSVVVAMPPRQVQPVTLTFKDVWYTVKDNDQDKNLLQGISGYARPGTITALMGASGAGKTTLMDVIAGRKTGGTIKGEIKLNGFTATKLAISRVTGYCEQTDQHCESATFREAFEFSAFLRQSSEVSDEDKMASVDECLTLLDMHNLADTIIRGASVEQMKRLTIGVELASNASILFLDEPTSGLDARSALRIMRGLRHIAKSGRTVVCTIHQPSYEVFEMFDQLLLLQRGGLAVYFGPLGTHCSNLIEYMEAVPGTKSIKKGQNPATWMLEVIGAGTATETLTVDYNVVYEQSSIKQLLLTTLEDEASTIQEEMVFRRKRAAKTSVQMKMVIQRFARMYWRTPSYTLTPMFVNMFLAVVFGIIFCRTKYYTFNGLNAGVGIVFMATLFVGMMGFNNVLPLYAEERASFYRERACQTYNALWYFVGSTIIEIPYAIIQVILFTIIFYPFIGLVGVVQCIKFMFYLFLFVLMQIYFGQLLAVGLPSVEVASVIGGLISSIFFLFMGFNPPTSSIPSGLKWINTIVPPKYALSLLVTTSFGKCDNPGDSDLGCQIMEGVPPSILLSSFNNATEVTMKQYVEGMFKMNGDDNAEYVLIVICFLIFFRILGLIAMRYQLTMSRPSETSAVSALEWVLDVTEERYEKIARILEAALGQKMPQMEIRFQDLAITADVTVNTKNTQEIPTVWTALKGIVSGKFKKKNIVRKEVLKPMTGAFRAGTITLVLGQPSSGKSSLMKILSGRFPVAKNVHVDGQIKYNGRPRQELLKVLPQIVGYCGQRDYHYATLTVEETLNFANECCGGKTMQYEVARAFHKGTAADNEQAIESLTFFIENYAKFVMKNLGLSHCAKTIVGDQMLRGVSGGERKRVTTGEMNFGMKLVNLMDEISTGLDSAATFDIVNSSRTLTHKLTKTIVISLLQPPPEVYDLFDDVLVLNEGYVMYHGPREEVLDYFESLGFYCPPRRDVADFLLDLGTDQQHIYETGKVHNLPRTAVEYASCFKQSKYYQNMVKYVEGPVNGNFLEPQFPRYRESFWASTGTVMRRQLKLMLRNTAFLKGRFFMVIIMGVLYGLTFYQMDPTIAQVVVGMIFSSIMFIAIGQASQVNTFYASRSIFYKQRGANFYRTASYVLSTSLAQVPFAIMESLLFGSLVYWLTGFVSDALAFIVFLLALVVANLTFASWFFFISCAAPNLLMAQPLTFLSILFYVLFAGFLVTKDNIPDYCIWIYWINPLGWCFRLLSVNQYSNSQFQVCVYDGVDYCKRTKMNMGTYELSLYGFSSKREWIIYGFIYMAASYFVFMLLSFVFLEFKRYESPESTNVVAEEENAEQDGDESFYKEIPDSPPGYEGRAIDMKPPKVTPVTLAFRDIWYTVYEKNGDEKHLLHGISGYARPGTITALMGSSGAGKTTLMDVIAGRKTGGTIQGRITLNGHPATKLSMSRVTGYCEQTDQHCESATFREALEFSAFLRQSSEISDEDKKASVEECLTLLDMHNLADVIIRGSSVEQMKRLTIGVELASNASILFLDEPTSGLDARAALRIMRGLTQIAKSGRTIVCTIHQPSSEVFEMFDQLLLLKRGGHTVYFGPLGTGSSHLIEYLEAIPGTEPIQRGHNPATWMLEVIGAGTTSSNDNPQDFAKIFDQSSAKSNLVATLVEDDSTVRDEMVFRRKRAAYPSVQMKFVVQRFWRLYWRTPSYTLSRIQVNVFLSILFGLVFVSVNYTTFNGLNGGVGIVFLATLFIGIMGFNSVLPLFVQERNSYYRERACQTYNALWYFIGSTIVEIPYVLVSVIVFVAIFYPFVGFTGATQGIWFTFFLFLYVLTQVYFGQMLACALPSIEVASIIGGLLNSIFFLFMGFNPPTSQIPSGLKWLNTIVPPKYGLALLVSTVFGKCDNPGDSDLGCQPLEGIPPSFLTTRFQNKSTVTLKEYVETMYGMYYADRWVNMIVLIGCMIVFRILGLLAMRYVNHQQR</sequence>
<evidence type="ECO:0000256" key="3">
    <source>
        <dbReference type="ARBA" id="ARBA00022448"/>
    </source>
</evidence>
<evidence type="ECO:0000256" key="6">
    <source>
        <dbReference type="ARBA" id="ARBA00022840"/>
    </source>
</evidence>
<accession>A0A1V9YVQ3</accession>
<evidence type="ECO:0000259" key="10">
    <source>
        <dbReference type="PROSITE" id="PS50893"/>
    </source>
</evidence>
<dbReference type="Pfam" id="PF06422">
    <property type="entry name" value="PDR_CDR"/>
    <property type="match status" value="1"/>
</dbReference>
<feature type="transmembrane region" description="Helical" evidence="9">
    <location>
        <begin position="456"/>
        <end position="474"/>
    </location>
</feature>
<feature type="transmembrane region" description="Helical" evidence="9">
    <location>
        <begin position="2439"/>
        <end position="2462"/>
    </location>
</feature>
<feature type="transmembrane region" description="Helical" evidence="9">
    <location>
        <begin position="2483"/>
        <end position="2510"/>
    </location>
</feature>
<dbReference type="CDD" id="cd03232">
    <property type="entry name" value="ABCG_PDR_domain2"/>
    <property type="match status" value="1"/>
</dbReference>
<dbReference type="GO" id="GO:0016020">
    <property type="term" value="C:membrane"/>
    <property type="evidence" value="ECO:0007669"/>
    <property type="project" value="UniProtKB-SubCell"/>
</dbReference>
<dbReference type="STRING" id="74557.A0A1V9YVQ3"/>
<dbReference type="InterPro" id="IPR010929">
    <property type="entry name" value="PDR_CDR_ABC"/>
</dbReference>
<dbReference type="Proteomes" id="UP000243217">
    <property type="component" value="Unassembled WGS sequence"/>
</dbReference>
<dbReference type="InterPro" id="IPR003593">
    <property type="entry name" value="AAA+_ATPase"/>
</dbReference>
<feature type="transmembrane region" description="Helical" evidence="9">
    <location>
        <begin position="1312"/>
        <end position="1331"/>
    </location>
</feature>